<sequence length="407" mass="44294">MKTRHYLFGIVVSFLLAGVLAFLGIVAVTTNNLGWGAAALLIYALMFGGPLAIVLVVTWIAYLVRDRGKIPGRVHALLFLPTLVAVLIVPVDDSIQKSQNDSFRKAQPAITETHVNLSGHDIGLDVREASSSSGGGSQFLRPASAQNAQFSNFRRYPRPEALADGEFPYDAGRIKEDATRYRYYQHDGSPAESVPLQRLPYPDIGKLAPAYSYGEAALLVHQYFHYADHVELAPSLARFAGTTEETMAKARISGLTIFSLENYTSQAIVRLEINGQTQDLGHYPARSLAGLPCDPPRGGSPALVDLQQPLRVRWQTLEAPQQWREARAVVPDFSKAGQADAGKGLARVRLYFLPDETVAAERFQEIRLRGGDLAIRATGVPAPAKSHSVCGGAYGNFNPQTVTLLAE</sequence>
<feature type="transmembrane region" description="Helical" evidence="1">
    <location>
        <begin position="40"/>
        <end position="62"/>
    </location>
</feature>
<evidence type="ECO:0000256" key="1">
    <source>
        <dbReference type="SAM" id="Phobius"/>
    </source>
</evidence>
<dbReference type="Proteomes" id="UP001234798">
    <property type="component" value="Chromosome"/>
</dbReference>
<accession>A0ABY9M7D8</accession>
<feature type="transmembrane region" description="Helical" evidence="1">
    <location>
        <begin position="7"/>
        <end position="28"/>
    </location>
</feature>
<keyword evidence="3" id="KW-1185">Reference proteome</keyword>
<proteinExistence type="predicted"/>
<dbReference type="RefSeq" id="WP_306946600.1">
    <property type="nucleotide sequence ID" value="NZ_CP132976.1"/>
</dbReference>
<reference evidence="2 3" key="1">
    <citation type="submission" date="2023-08" db="EMBL/GenBank/DDBJ databases">
        <title>Achromobacter seleniivolatilans sp. nov., isolated from seleniferous soil.</title>
        <authorList>
            <person name="Zhang S."/>
            <person name="Li K."/>
            <person name="Peng J."/>
            <person name="Zhao Q."/>
            <person name="Wang H."/>
            <person name="Guo Y."/>
        </authorList>
    </citation>
    <scope>NUCLEOTIDE SEQUENCE [LARGE SCALE GENOMIC DNA]</scope>
    <source>
        <strain evidence="2 3">R39</strain>
    </source>
</reference>
<organism evidence="2 3">
    <name type="scientific">Achromobacter seleniivolatilans</name>
    <dbReference type="NCBI Taxonomy" id="3047478"/>
    <lineage>
        <taxon>Bacteria</taxon>
        <taxon>Pseudomonadati</taxon>
        <taxon>Pseudomonadota</taxon>
        <taxon>Betaproteobacteria</taxon>
        <taxon>Burkholderiales</taxon>
        <taxon>Alcaligenaceae</taxon>
        <taxon>Achromobacter</taxon>
    </lineage>
</organism>
<keyword evidence="1" id="KW-0472">Membrane</keyword>
<keyword evidence="1" id="KW-1133">Transmembrane helix</keyword>
<protein>
    <submittedName>
        <fullName evidence="2">Uncharacterized protein</fullName>
    </submittedName>
</protein>
<name>A0ABY9M7D8_9BURK</name>
<gene>
    <name evidence="2" type="ORF">RAS12_06960</name>
</gene>
<evidence type="ECO:0000313" key="3">
    <source>
        <dbReference type="Proteomes" id="UP001234798"/>
    </source>
</evidence>
<evidence type="ECO:0000313" key="2">
    <source>
        <dbReference type="EMBL" id="WMD22108.1"/>
    </source>
</evidence>
<dbReference type="EMBL" id="CP132976">
    <property type="protein sequence ID" value="WMD22108.1"/>
    <property type="molecule type" value="Genomic_DNA"/>
</dbReference>
<keyword evidence="1" id="KW-0812">Transmembrane</keyword>
<feature type="transmembrane region" description="Helical" evidence="1">
    <location>
        <begin position="74"/>
        <end position="91"/>
    </location>
</feature>